<keyword evidence="3" id="KW-1185">Reference proteome</keyword>
<evidence type="ECO:0000313" key="3">
    <source>
        <dbReference type="Proteomes" id="UP000829354"/>
    </source>
</evidence>
<organism evidence="2 3">
    <name type="scientific">Caenorhabditis briggsae</name>
    <dbReference type="NCBI Taxonomy" id="6238"/>
    <lineage>
        <taxon>Eukaryota</taxon>
        <taxon>Metazoa</taxon>
        <taxon>Ecdysozoa</taxon>
        <taxon>Nematoda</taxon>
        <taxon>Chromadorea</taxon>
        <taxon>Rhabditida</taxon>
        <taxon>Rhabditina</taxon>
        <taxon>Rhabditomorpha</taxon>
        <taxon>Rhabditoidea</taxon>
        <taxon>Rhabditidae</taxon>
        <taxon>Peloderinae</taxon>
        <taxon>Caenorhabditis</taxon>
    </lineage>
</organism>
<gene>
    <name evidence="2" type="ORF">L5515_019558</name>
</gene>
<sequence length="308" mass="36133">MDLQEIMFYSFLSKKAHSLVKGLHLPIFSVQITMEEQPLICLRIRRSFIEFTLEMPENNENIMNLNDLPVSVGVKRGERELDGTREVESTLSTQRMTLREWIRHFGSLNINLFVYFDVGEIEFDVQNFRDTLPKVRSLSVTCWIDEPDENDILEAQNFLRPFLPDVQHLLLYSVPLQENLSLQHIGMTNVKILLLEYQRNVRFVDLCTCNVESCLISQRADQMSLVDLNRFFKLWIKGSNPKLKELFIEWETEIILDWNVLLKGLKAIDKEFEGEEETKLDSLMKNIDAILFKSISNEVKDLHWRGFA</sequence>
<dbReference type="InterPro" id="IPR053222">
    <property type="entry name" value="Zygotic_Embryogenesis-Asso"/>
</dbReference>
<evidence type="ECO:0000259" key="1">
    <source>
        <dbReference type="Pfam" id="PF07735"/>
    </source>
</evidence>
<evidence type="ECO:0000313" key="2">
    <source>
        <dbReference type="EMBL" id="UMM44404.1"/>
    </source>
</evidence>
<dbReference type="Proteomes" id="UP000829354">
    <property type="component" value="Chromosome X"/>
</dbReference>
<dbReference type="EMBL" id="CP092625">
    <property type="protein sequence ID" value="UMM44404.1"/>
    <property type="molecule type" value="Genomic_DNA"/>
</dbReference>
<dbReference type="AlphaFoldDB" id="A0AAE9FM14"/>
<accession>A0AAE9FM14</accession>
<dbReference type="Pfam" id="PF07735">
    <property type="entry name" value="FBA_2"/>
    <property type="match status" value="1"/>
</dbReference>
<reference evidence="2 3" key="1">
    <citation type="submission" date="2022-04" db="EMBL/GenBank/DDBJ databases">
        <title>Chromosome-level reference genomes for two strains of Caenorhabditis briggsae: an improved platform for comparative genomics.</title>
        <authorList>
            <person name="Stevens L."/>
            <person name="Andersen E."/>
        </authorList>
    </citation>
    <scope>NUCLEOTIDE SEQUENCE [LARGE SCALE GENOMIC DNA]</scope>
    <source>
        <strain evidence="2">VX34</strain>
        <tissue evidence="2">Whole-organism</tissue>
    </source>
</reference>
<proteinExistence type="predicted"/>
<protein>
    <recommendedName>
        <fullName evidence="1">Sdz-33 F-box domain-containing protein</fullName>
    </recommendedName>
</protein>
<name>A0AAE9FM14_CAEBR</name>
<dbReference type="PANTHER" id="PTHR22899:SF0">
    <property type="entry name" value="F-BOX ASSOCIATED DOMAIN-CONTAINING PROTEIN-RELATED"/>
    <property type="match status" value="1"/>
</dbReference>
<dbReference type="PANTHER" id="PTHR22899">
    <property type="entry name" value="CYCLIN-RELATED F-BOX FAMILY"/>
    <property type="match status" value="1"/>
</dbReference>
<dbReference type="InterPro" id="IPR012885">
    <property type="entry name" value="F-box_Sdz-33"/>
</dbReference>
<feature type="domain" description="Sdz-33 F-box" evidence="1">
    <location>
        <begin position="182"/>
        <end position="246"/>
    </location>
</feature>